<proteinExistence type="predicted"/>
<feature type="transmembrane region" description="Helical" evidence="1">
    <location>
        <begin position="52"/>
        <end position="74"/>
    </location>
</feature>
<feature type="transmembrane region" description="Helical" evidence="1">
    <location>
        <begin position="6"/>
        <end position="31"/>
    </location>
</feature>
<dbReference type="Proteomes" id="UP001595816">
    <property type="component" value="Unassembled WGS sequence"/>
</dbReference>
<sequence>MDFTTFVVILAGTLTALTGGLMFCFAVANNLALKLVDDRTYVTVVQKTNLRIVNPVFMPAFLGPVVLLPLATILAAGTDAFGWLLAASVAYIVGPFGVTVSQNIPLNKRLDAVDVRTASDADLATARGWFEQPWIARHTVRTVLGVVAIVLVLIGATRL</sequence>
<dbReference type="Pfam" id="PF08592">
    <property type="entry name" value="Anthrone_oxy"/>
    <property type="match status" value="1"/>
</dbReference>
<accession>A0ABV8LRY4</accession>
<evidence type="ECO:0000313" key="3">
    <source>
        <dbReference type="Proteomes" id="UP001595816"/>
    </source>
</evidence>
<feature type="transmembrane region" description="Helical" evidence="1">
    <location>
        <begin position="139"/>
        <end position="157"/>
    </location>
</feature>
<keyword evidence="1" id="KW-0812">Transmembrane</keyword>
<dbReference type="EMBL" id="JBHSAY010000012">
    <property type="protein sequence ID" value="MFC4133555.1"/>
    <property type="molecule type" value="Genomic_DNA"/>
</dbReference>
<evidence type="ECO:0000256" key="1">
    <source>
        <dbReference type="SAM" id="Phobius"/>
    </source>
</evidence>
<gene>
    <name evidence="2" type="ORF">ACFOZ4_23345</name>
</gene>
<keyword evidence="1" id="KW-1133">Transmembrane helix</keyword>
<dbReference type="RefSeq" id="WP_253762347.1">
    <property type="nucleotide sequence ID" value="NZ_JAMZDZ010000001.1"/>
</dbReference>
<feature type="transmembrane region" description="Helical" evidence="1">
    <location>
        <begin position="80"/>
        <end position="100"/>
    </location>
</feature>
<evidence type="ECO:0000313" key="2">
    <source>
        <dbReference type="EMBL" id="MFC4133555.1"/>
    </source>
</evidence>
<reference evidence="3" key="1">
    <citation type="journal article" date="2019" name="Int. J. Syst. Evol. Microbiol.">
        <title>The Global Catalogue of Microorganisms (GCM) 10K type strain sequencing project: providing services to taxonomists for standard genome sequencing and annotation.</title>
        <authorList>
            <consortium name="The Broad Institute Genomics Platform"/>
            <consortium name="The Broad Institute Genome Sequencing Center for Infectious Disease"/>
            <person name="Wu L."/>
            <person name="Ma J."/>
        </authorList>
    </citation>
    <scope>NUCLEOTIDE SEQUENCE [LARGE SCALE GENOMIC DNA]</scope>
    <source>
        <strain evidence="3">CGMCC 4.7289</strain>
    </source>
</reference>
<name>A0ABV8LRY4_9ACTN</name>
<dbReference type="InterPro" id="IPR013901">
    <property type="entry name" value="Anthrone_oxy"/>
</dbReference>
<keyword evidence="3" id="KW-1185">Reference proteome</keyword>
<protein>
    <submittedName>
        <fullName evidence="2">DUF1772 domain-containing protein</fullName>
    </submittedName>
</protein>
<comment type="caution">
    <text evidence="2">The sequence shown here is derived from an EMBL/GenBank/DDBJ whole genome shotgun (WGS) entry which is preliminary data.</text>
</comment>
<organism evidence="2 3">
    <name type="scientific">Hamadaea flava</name>
    <dbReference type="NCBI Taxonomy" id="1742688"/>
    <lineage>
        <taxon>Bacteria</taxon>
        <taxon>Bacillati</taxon>
        <taxon>Actinomycetota</taxon>
        <taxon>Actinomycetes</taxon>
        <taxon>Micromonosporales</taxon>
        <taxon>Micromonosporaceae</taxon>
        <taxon>Hamadaea</taxon>
    </lineage>
</organism>
<keyword evidence="1" id="KW-0472">Membrane</keyword>